<comment type="caution">
    <text evidence="1">The sequence shown here is derived from an EMBL/GenBank/DDBJ whole genome shotgun (WGS) entry which is preliminary data.</text>
</comment>
<evidence type="ECO:0000313" key="1">
    <source>
        <dbReference type="EMBL" id="KAI3718367.1"/>
    </source>
</evidence>
<name>A0ACB9B7G3_ARCLA</name>
<reference evidence="1 2" key="2">
    <citation type="journal article" date="2022" name="Mol. Ecol. Resour.">
        <title>The genomes of chicory, endive, great burdock and yacon provide insights into Asteraceae paleo-polyploidization history and plant inulin production.</title>
        <authorList>
            <person name="Fan W."/>
            <person name="Wang S."/>
            <person name="Wang H."/>
            <person name="Wang A."/>
            <person name="Jiang F."/>
            <person name="Liu H."/>
            <person name="Zhao H."/>
            <person name="Xu D."/>
            <person name="Zhang Y."/>
        </authorList>
    </citation>
    <scope>NUCLEOTIDE SEQUENCE [LARGE SCALE GENOMIC DNA]</scope>
    <source>
        <strain evidence="2">cv. Niubang</strain>
    </source>
</reference>
<dbReference type="Proteomes" id="UP001055879">
    <property type="component" value="Linkage Group LG06"/>
</dbReference>
<evidence type="ECO:0000313" key="2">
    <source>
        <dbReference type="Proteomes" id="UP001055879"/>
    </source>
</evidence>
<proteinExistence type="predicted"/>
<accession>A0ACB9B7G3</accession>
<reference evidence="2" key="1">
    <citation type="journal article" date="2022" name="Mol. Ecol. Resour.">
        <title>The genomes of chicory, endive, great burdock and yacon provide insights into Asteraceae palaeo-polyploidization history and plant inulin production.</title>
        <authorList>
            <person name="Fan W."/>
            <person name="Wang S."/>
            <person name="Wang H."/>
            <person name="Wang A."/>
            <person name="Jiang F."/>
            <person name="Liu H."/>
            <person name="Zhao H."/>
            <person name="Xu D."/>
            <person name="Zhang Y."/>
        </authorList>
    </citation>
    <scope>NUCLEOTIDE SEQUENCE [LARGE SCALE GENOMIC DNA]</scope>
    <source>
        <strain evidence="2">cv. Niubang</strain>
    </source>
</reference>
<keyword evidence="2" id="KW-1185">Reference proteome</keyword>
<dbReference type="EMBL" id="CM042052">
    <property type="protein sequence ID" value="KAI3718367.1"/>
    <property type="molecule type" value="Genomic_DNA"/>
</dbReference>
<sequence length="181" mass="21543">MTGSRAMTARDEFRYRKQTKAATIIQAHFRCYSAYSYYTSLRKAAIVTQCGWRQRVARKELRMLKMAARETGALKEAKDKLEKRVEELTWRLWPLGVLIYFMLQGEMPFGSWRENELDTFAKIAKGQFTLPETFSREVVDLITKLLEVDENERLGSKEHVKKIWWETPLPTLNTRFLRWRR</sequence>
<organism evidence="1 2">
    <name type="scientific">Arctium lappa</name>
    <name type="common">Greater burdock</name>
    <name type="synonym">Lappa major</name>
    <dbReference type="NCBI Taxonomy" id="4217"/>
    <lineage>
        <taxon>Eukaryota</taxon>
        <taxon>Viridiplantae</taxon>
        <taxon>Streptophyta</taxon>
        <taxon>Embryophyta</taxon>
        <taxon>Tracheophyta</taxon>
        <taxon>Spermatophyta</taxon>
        <taxon>Magnoliopsida</taxon>
        <taxon>eudicotyledons</taxon>
        <taxon>Gunneridae</taxon>
        <taxon>Pentapetalae</taxon>
        <taxon>asterids</taxon>
        <taxon>campanulids</taxon>
        <taxon>Asterales</taxon>
        <taxon>Asteraceae</taxon>
        <taxon>Carduoideae</taxon>
        <taxon>Cardueae</taxon>
        <taxon>Arctiinae</taxon>
        <taxon>Arctium</taxon>
    </lineage>
</organism>
<protein>
    <submittedName>
        <fullName evidence="1">Uncharacterized protein</fullName>
    </submittedName>
</protein>
<gene>
    <name evidence="1" type="ORF">L6452_19234</name>
</gene>